<organism evidence="1 2">
    <name type="scientific">Vanilla planifolia</name>
    <name type="common">Vanilla</name>
    <dbReference type="NCBI Taxonomy" id="51239"/>
    <lineage>
        <taxon>Eukaryota</taxon>
        <taxon>Viridiplantae</taxon>
        <taxon>Streptophyta</taxon>
        <taxon>Embryophyta</taxon>
        <taxon>Tracheophyta</taxon>
        <taxon>Spermatophyta</taxon>
        <taxon>Magnoliopsida</taxon>
        <taxon>Liliopsida</taxon>
        <taxon>Asparagales</taxon>
        <taxon>Orchidaceae</taxon>
        <taxon>Vanilloideae</taxon>
        <taxon>Vanilleae</taxon>
        <taxon>Vanilla</taxon>
    </lineage>
</organism>
<dbReference type="OrthoDB" id="1678912at2759"/>
<accession>A0A835RSS0</accession>
<protein>
    <submittedName>
        <fullName evidence="1">Uncharacterized protein</fullName>
    </submittedName>
</protein>
<evidence type="ECO:0000313" key="1">
    <source>
        <dbReference type="EMBL" id="KAG0491382.1"/>
    </source>
</evidence>
<name>A0A835RSS0_VANPL</name>
<evidence type="ECO:0000313" key="2">
    <source>
        <dbReference type="Proteomes" id="UP000636800"/>
    </source>
</evidence>
<reference evidence="1 2" key="1">
    <citation type="journal article" date="2020" name="Nat. Food">
        <title>A phased Vanilla planifolia genome enables genetic improvement of flavour and production.</title>
        <authorList>
            <person name="Hasing T."/>
            <person name="Tang H."/>
            <person name="Brym M."/>
            <person name="Khazi F."/>
            <person name="Huang T."/>
            <person name="Chambers A.H."/>
        </authorList>
    </citation>
    <scope>NUCLEOTIDE SEQUENCE [LARGE SCALE GENOMIC DNA]</scope>
    <source>
        <tissue evidence="1">Leaf</tissue>
    </source>
</reference>
<proteinExistence type="predicted"/>
<feature type="non-terminal residue" evidence="1">
    <location>
        <position position="1"/>
    </location>
</feature>
<comment type="caution">
    <text evidence="1">The sequence shown here is derived from an EMBL/GenBank/DDBJ whole genome shotgun (WGS) entry which is preliminary data.</text>
</comment>
<dbReference type="Proteomes" id="UP000636800">
    <property type="component" value="Chromosome 2"/>
</dbReference>
<sequence length="80" mass="8651">GVVSGRGVGEGMGDRRTLIAVLDADGLWTVMMAGLVETHGRMWVERGRAKRTVATLNGALTSKEVQFDVVHVDDSRQILT</sequence>
<dbReference type="EMBL" id="JADCNL010000002">
    <property type="protein sequence ID" value="KAG0491382.1"/>
    <property type="molecule type" value="Genomic_DNA"/>
</dbReference>
<dbReference type="AlphaFoldDB" id="A0A835RSS0"/>
<keyword evidence="2" id="KW-1185">Reference proteome</keyword>
<gene>
    <name evidence="1" type="ORF">HPP92_004780</name>
</gene>